<dbReference type="InterPro" id="IPR025393">
    <property type="entry name" value="DUF4301"/>
</dbReference>
<dbReference type="EMBL" id="JAVRHQ010000001">
    <property type="protein sequence ID" value="MDT0641204.1"/>
    <property type="molecule type" value="Genomic_DNA"/>
</dbReference>
<dbReference type="SUPFAM" id="SSF53448">
    <property type="entry name" value="Nucleotide-diphospho-sugar transferases"/>
    <property type="match status" value="1"/>
</dbReference>
<keyword evidence="3" id="KW-1185">Reference proteome</keyword>
<accession>A0ABU3C4F9</accession>
<dbReference type="Pfam" id="PF14134">
    <property type="entry name" value="DUF4301"/>
    <property type="match status" value="1"/>
</dbReference>
<comment type="caution">
    <text evidence="2">The sequence shown here is derived from an EMBL/GenBank/DDBJ whole genome shotgun (WGS) entry which is preliminary data.</text>
</comment>
<sequence>MKLSEKDLSQIKEKGISEQEVENQIGIFQRGNIKVDISEAATLGKGIFSFSEEEKEELISLYDSKKDSLEIIKFVPASGAATRMFKALHNFVDEFDPAEESLRDYLDKKENHSLQRFFEDMENLPFYDLALDYARRNTGNFGDLSHDEQRLELVKSILFESGLGLSDYPKGLVPFHNYKDGLRTAFEEHLIEAAHLIAVNGVAKLHFTISEKHEEKFKAEFDKIKDRAEEKTGVKFEVSFSFQDPKTDTIAVDDNNEPFRTSEGEMFFRPGGHGALIENLDNQTADLAFLKNIDNVVTEKNIPEVVEYKKMLAGKLLKLQQQCFDYMKRLDSGKASEEEIKEISNFVKEQLFQSGKNFQSLSSEEKIQYLKDKINRPLRVGGMVKNEGEPGGGPFLVRDENGEISLQIIEGAQIDQDNPQQVKTAQEATHFNPVDLVCGLKNYKGETFDLNQYVDPKTSFIADKTKDGKPLKALERPGLWNGAMSKWNTVFVEVPVSTFNPVKTVADLLKKSHQPD</sequence>
<protein>
    <submittedName>
        <fullName evidence="2">DUF4301 family protein</fullName>
    </submittedName>
</protein>
<reference evidence="2 3" key="1">
    <citation type="submission" date="2023-09" db="EMBL/GenBank/DDBJ databases">
        <authorList>
            <person name="Rey-Velasco X."/>
        </authorList>
    </citation>
    <scope>NUCLEOTIDE SEQUENCE [LARGE SCALE GENOMIC DNA]</scope>
    <source>
        <strain evidence="2 3">F363</strain>
    </source>
</reference>
<evidence type="ECO:0000313" key="3">
    <source>
        <dbReference type="Proteomes" id="UP001262889"/>
    </source>
</evidence>
<dbReference type="RefSeq" id="WP_311532775.1">
    <property type="nucleotide sequence ID" value="NZ_JAVRHQ010000001.1"/>
</dbReference>
<evidence type="ECO:0000259" key="1">
    <source>
        <dbReference type="Pfam" id="PF14134"/>
    </source>
</evidence>
<name>A0ABU3C4F9_9FLAO</name>
<evidence type="ECO:0000313" key="2">
    <source>
        <dbReference type="EMBL" id="MDT0641204.1"/>
    </source>
</evidence>
<dbReference type="Proteomes" id="UP001262889">
    <property type="component" value="Unassembled WGS sequence"/>
</dbReference>
<gene>
    <name evidence="2" type="ORF">RM553_00030</name>
</gene>
<feature type="domain" description="DUF4301" evidence="1">
    <location>
        <begin position="5"/>
        <end position="514"/>
    </location>
</feature>
<proteinExistence type="predicted"/>
<organism evidence="2 3">
    <name type="scientific">Autumnicola tepida</name>
    <dbReference type="NCBI Taxonomy" id="3075595"/>
    <lineage>
        <taxon>Bacteria</taxon>
        <taxon>Pseudomonadati</taxon>
        <taxon>Bacteroidota</taxon>
        <taxon>Flavobacteriia</taxon>
        <taxon>Flavobacteriales</taxon>
        <taxon>Flavobacteriaceae</taxon>
        <taxon>Autumnicola</taxon>
    </lineage>
</organism>
<dbReference type="InterPro" id="IPR029044">
    <property type="entry name" value="Nucleotide-diphossugar_trans"/>
</dbReference>